<dbReference type="GO" id="GO:0016020">
    <property type="term" value="C:membrane"/>
    <property type="evidence" value="ECO:0007669"/>
    <property type="project" value="InterPro"/>
</dbReference>
<dbReference type="GO" id="GO:0005509">
    <property type="term" value="F:calcium ion binding"/>
    <property type="evidence" value="ECO:0007669"/>
    <property type="project" value="InterPro"/>
</dbReference>
<dbReference type="AlphaFoldDB" id="A0A5J4LCI0"/>
<dbReference type="InterPro" id="IPR013783">
    <property type="entry name" value="Ig-like_fold"/>
</dbReference>
<dbReference type="Pfam" id="PF05345">
    <property type="entry name" value="He_PIG"/>
    <property type="match status" value="1"/>
</dbReference>
<dbReference type="OrthoDB" id="345880at2"/>
<evidence type="ECO:0000256" key="2">
    <source>
        <dbReference type="ARBA" id="ARBA00023026"/>
    </source>
</evidence>
<gene>
    <name evidence="4" type="ORF">San01_16670</name>
</gene>
<evidence type="ECO:0000313" key="4">
    <source>
        <dbReference type="EMBL" id="GES29180.1"/>
    </source>
</evidence>
<dbReference type="InterPro" id="IPR007312">
    <property type="entry name" value="Phosphoesterase"/>
</dbReference>
<dbReference type="Gene3D" id="2.60.40.10">
    <property type="entry name" value="Immunoglobulins"/>
    <property type="match status" value="1"/>
</dbReference>
<dbReference type="GO" id="GO:0005975">
    <property type="term" value="P:carbohydrate metabolic process"/>
    <property type="evidence" value="ECO:0007669"/>
    <property type="project" value="UniProtKB-ARBA"/>
</dbReference>
<name>A0A5J4LCI0_9ACTN</name>
<keyword evidence="1" id="KW-0378">Hydrolase</keyword>
<evidence type="ECO:0000256" key="1">
    <source>
        <dbReference type="ARBA" id="ARBA00022801"/>
    </source>
</evidence>
<dbReference type="GeneID" id="96750294"/>
<keyword evidence="2" id="KW-0843">Virulence</keyword>
<dbReference type="Proteomes" id="UP000325598">
    <property type="component" value="Unassembled WGS sequence"/>
</dbReference>
<keyword evidence="5" id="KW-1185">Reference proteome</keyword>
<evidence type="ECO:0000256" key="3">
    <source>
        <dbReference type="SAM" id="SignalP"/>
    </source>
</evidence>
<accession>A0A5J4LCI0</accession>
<evidence type="ECO:0008006" key="6">
    <source>
        <dbReference type="Google" id="ProtNLM"/>
    </source>
</evidence>
<dbReference type="EMBL" id="BLAG01000005">
    <property type="protein sequence ID" value="GES29180.1"/>
    <property type="molecule type" value="Genomic_DNA"/>
</dbReference>
<keyword evidence="3" id="KW-0732">Signal</keyword>
<feature type="chain" id="PRO_5023926970" description="Acid phosphatase" evidence="3">
    <location>
        <begin position="31"/>
        <end position="393"/>
    </location>
</feature>
<dbReference type="SUPFAM" id="SSF49313">
    <property type="entry name" value="Cadherin-like"/>
    <property type="match status" value="1"/>
</dbReference>
<evidence type="ECO:0000313" key="5">
    <source>
        <dbReference type="Proteomes" id="UP000325598"/>
    </source>
</evidence>
<proteinExistence type="predicted"/>
<dbReference type="Gene3D" id="3.40.720.10">
    <property type="entry name" value="Alkaline Phosphatase, subunit A"/>
    <property type="match status" value="1"/>
</dbReference>
<sequence>MTRTAVRARRALVAVLGAFGLIFAATTADARTVPAGAAVHPGGSTRTALPSYDHVVIVVFENKQYGEIIGNRDAPYLNELAQSGASLTDMKALTHPSQPNYFHLFSGATQGVTGDGCYTPQSMTAPNLAQELLAVGKTFASYNEGLPEEGSTTCSSGRYAQKHNPWFAFRNVPLNTGRTFAQFPRDDFSRLPTVSFVIPDMCNDMHDCAVGSGDTWLRNNLDSYARWAEDHNSLLMVTWDEDNYFGSNRIATVFHGAHVRQGTVSGAYNHYSLLRTIEDMYGTGHAGNAATATPVTAAFDTGGEPPGGDLKLTAPGPQTCRFLQECTLALTATGGTPPLTYRATGLPLGLSADAAGRIGGRPWATGTFPVTATVTDSTGASATASFPLTVNWF</sequence>
<comment type="caution">
    <text evidence="4">The sequence shown here is derived from an EMBL/GenBank/DDBJ whole genome shotgun (WGS) entry which is preliminary data.</text>
</comment>
<dbReference type="InterPro" id="IPR017850">
    <property type="entry name" value="Alkaline_phosphatase_core_sf"/>
</dbReference>
<dbReference type="PANTHER" id="PTHR31956:SF1">
    <property type="entry name" value="NON-SPECIFIC PHOSPHOLIPASE C1"/>
    <property type="match status" value="1"/>
</dbReference>
<dbReference type="GO" id="GO:0042578">
    <property type="term" value="F:phosphoric ester hydrolase activity"/>
    <property type="evidence" value="ECO:0007669"/>
    <property type="project" value="UniProtKB-ARBA"/>
</dbReference>
<dbReference type="Pfam" id="PF04185">
    <property type="entry name" value="Phosphoesterase"/>
    <property type="match status" value="1"/>
</dbReference>
<dbReference type="InterPro" id="IPR015919">
    <property type="entry name" value="Cadherin-like_sf"/>
</dbReference>
<protein>
    <recommendedName>
        <fullName evidence="6">Acid phosphatase</fullName>
    </recommendedName>
</protein>
<dbReference type="PANTHER" id="PTHR31956">
    <property type="entry name" value="NON-SPECIFIC PHOSPHOLIPASE C4-RELATED"/>
    <property type="match status" value="1"/>
</dbReference>
<reference evidence="4 5" key="1">
    <citation type="submission" date="2019-10" db="EMBL/GenBank/DDBJ databases">
        <title>Whole genome shotgun sequence of Streptomyces angustmyceticus NBRC 3934.</title>
        <authorList>
            <person name="Hosoyama A."/>
            <person name="Ichikawa N."/>
            <person name="Kimura A."/>
            <person name="Kitahashi Y."/>
            <person name="Komaki H."/>
            <person name="Uohara A."/>
        </authorList>
    </citation>
    <scope>NUCLEOTIDE SEQUENCE [LARGE SCALE GENOMIC DNA]</scope>
    <source>
        <strain evidence="4 5">NBRC 3934</strain>
    </source>
</reference>
<feature type="signal peptide" evidence="3">
    <location>
        <begin position="1"/>
        <end position="30"/>
    </location>
</feature>
<organism evidence="4 5">
    <name type="scientific">Streptomyces angustmyceticus</name>
    <dbReference type="NCBI Taxonomy" id="285578"/>
    <lineage>
        <taxon>Bacteria</taxon>
        <taxon>Bacillati</taxon>
        <taxon>Actinomycetota</taxon>
        <taxon>Actinomycetes</taxon>
        <taxon>Kitasatosporales</taxon>
        <taxon>Streptomycetaceae</taxon>
        <taxon>Streptomyces</taxon>
    </lineage>
</organism>
<dbReference type="SUPFAM" id="SSF53649">
    <property type="entry name" value="Alkaline phosphatase-like"/>
    <property type="match status" value="1"/>
</dbReference>
<dbReference type="RefSeq" id="WP_086718040.1">
    <property type="nucleotide sequence ID" value="NZ_BLAG01000005.1"/>
</dbReference>